<dbReference type="InterPro" id="IPR035965">
    <property type="entry name" value="PAS-like_dom_sf"/>
</dbReference>
<keyword evidence="1" id="KW-0812">Transmembrane</keyword>
<feature type="transmembrane region" description="Helical" evidence="1">
    <location>
        <begin position="14"/>
        <end position="37"/>
    </location>
</feature>
<sequence>MEILRSQFMTNENIVIFVLLAGVLFYIKILFLTKLLFQKRKNMEYKSLYFNHSFAIFTLDLNGNIIDTNPAAEELTGYKKGELVKRPFSNLLTSKSLTIQTLQFNDSLIGKSNEYSVSSIRKNGIEQTLFIKTIPIIKRKKQMASF</sequence>
<proteinExistence type="predicted"/>
<dbReference type="STRING" id="997296.PB1_06112"/>
<dbReference type="CDD" id="cd00130">
    <property type="entry name" value="PAS"/>
    <property type="match status" value="1"/>
</dbReference>
<dbReference type="EMBL" id="AFEU01000002">
    <property type="protein sequence ID" value="EIJ79916.1"/>
    <property type="molecule type" value="Genomic_DNA"/>
</dbReference>
<dbReference type="Gene3D" id="3.30.450.20">
    <property type="entry name" value="PAS domain"/>
    <property type="match status" value="1"/>
</dbReference>
<dbReference type="AlphaFoldDB" id="I3E095"/>
<feature type="domain" description="PAS" evidence="2">
    <location>
        <begin position="56"/>
        <end position="86"/>
    </location>
</feature>
<protein>
    <submittedName>
        <fullName evidence="3">PAS/PAC sensor signal transduction histidine kinase</fullName>
    </submittedName>
</protein>
<dbReference type="Pfam" id="PF13426">
    <property type="entry name" value="PAS_9"/>
    <property type="match status" value="1"/>
</dbReference>
<evidence type="ECO:0000256" key="1">
    <source>
        <dbReference type="SAM" id="Phobius"/>
    </source>
</evidence>
<keyword evidence="1" id="KW-0472">Membrane</keyword>
<dbReference type="PATRIC" id="fig|997296.3.peg.1303"/>
<evidence type="ECO:0000313" key="4">
    <source>
        <dbReference type="Proteomes" id="UP000010523"/>
    </source>
</evidence>
<keyword evidence="3" id="KW-0418">Kinase</keyword>
<dbReference type="Proteomes" id="UP000010523">
    <property type="component" value="Unassembled WGS sequence"/>
</dbReference>
<name>I3E095_BACMT</name>
<dbReference type="RefSeq" id="WP_003351313.1">
    <property type="nucleotide sequence ID" value="NZ_AFEU01000002.1"/>
</dbReference>
<organism evidence="3 4">
    <name type="scientific">Bacillus methanolicus PB1</name>
    <dbReference type="NCBI Taxonomy" id="997296"/>
    <lineage>
        <taxon>Bacteria</taxon>
        <taxon>Bacillati</taxon>
        <taxon>Bacillota</taxon>
        <taxon>Bacilli</taxon>
        <taxon>Bacillales</taxon>
        <taxon>Bacillaceae</taxon>
        <taxon>Bacillus</taxon>
    </lineage>
</organism>
<dbReference type="SMART" id="SM00091">
    <property type="entry name" value="PAS"/>
    <property type="match status" value="1"/>
</dbReference>
<dbReference type="NCBIfam" id="TIGR00229">
    <property type="entry name" value="sensory_box"/>
    <property type="match status" value="1"/>
</dbReference>
<keyword evidence="1" id="KW-1133">Transmembrane helix</keyword>
<dbReference type="GO" id="GO:0016301">
    <property type="term" value="F:kinase activity"/>
    <property type="evidence" value="ECO:0007669"/>
    <property type="project" value="UniProtKB-KW"/>
</dbReference>
<dbReference type="SUPFAM" id="SSF55785">
    <property type="entry name" value="PYP-like sensor domain (PAS domain)"/>
    <property type="match status" value="1"/>
</dbReference>
<keyword evidence="4" id="KW-1185">Reference proteome</keyword>
<gene>
    <name evidence="3" type="ORF">PB1_06112</name>
</gene>
<evidence type="ECO:0000259" key="2">
    <source>
        <dbReference type="PROSITE" id="PS50112"/>
    </source>
</evidence>
<dbReference type="PROSITE" id="PS50112">
    <property type="entry name" value="PAS"/>
    <property type="match status" value="1"/>
</dbReference>
<accession>I3E095</accession>
<dbReference type="eggNOG" id="COG2202">
    <property type="taxonomic scope" value="Bacteria"/>
</dbReference>
<evidence type="ECO:0000313" key="3">
    <source>
        <dbReference type="EMBL" id="EIJ79916.1"/>
    </source>
</evidence>
<dbReference type="OrthoDB" id="9798098at2"/>
<reference evidence="3 4" key="1">
    <citation type="journal article" date="2012" name="Appl. Environ. Microbiol.">
        <title>Genome Sequence of Thermotolerant Bacillus methanolicus: Features and Regulation Related to Methylotrophy and Production of L-Lysine and L-Glutamate from Methanol.</title>
        <authorList>
            <person name="Heggeset T.M."/>
            <person name="Krog A."/>
            <person name="Balzer S."/>
            <person name="Wentzel A."/>
            <person name="Ellingsen T.E."/>
            <person name="Brautaset T."/>
        </authorList>
    </citation>
    <scope>NUCLEOTIDE SEQUENCE [LARGE SCALE GENOMIC DNA]</scope>
    <source>
        <strain evidence="3 4">PB1</strain>
    </source>
</reference>
<comment type="caution">
    <text evidence="3">The sequence shown here is derived from an EMBL/GenBank/DDBJ whole genome shotgun (WGS) entry which is preliminary data.</text>
</comment>
<dbReference type="InterPro" id="IPR000014">
    <property type="entry name" value="PAS"/>
</dbReference>
<keyword evidence="3" id="KW-0808">Transferase</keyword>